<evidence type="ECO:0000256" key="3">
    <source>
        <dbReference type="ARBA" id="ARBA00022801"/>
    </source>
</evidence>
<dbReference type="PANTHER" id="PTHR10159:SF519">
    <property type="entry name" value="DUAL SPECIFICITY PROTEIN PHOSPHATASE MPK3"/>
    <property type="match status" value="1"/>
</dbReference>
<evidence type="ECO:0000259" key="5">
    <source>
        <dbReference type="PROSITE" id="PS50054"/>
    </source>
</evidence>
<dbReference type="PROSITE" id="PS00383">
    <property type="entry name" value="TYR_PHOSPHATASE_1"/>
    <property type="match status" value="1"/>
</dbReference>
<sequence>MHRNPRKESPMSRQRQLLLDPYARGASAKALPPHRISPFLFISDSGAAAALPHLIDLGITHIVNLSGCSDFWDTPEKIDKEWARLAKDWEEDPRICPTPPTSDLTQPPYTDRHADAVFARLYQAHSTARPIFNPPAYHSISIPDSPGVSISTHFPDCINFINNARESLGDPEDTSTGARILIHCVQGISRSASIAIAYVMSDQQIGYEPAFRIVKEARPAVWPNVGFRSQLKEFEKTLKLQGDEGGTTRRLWKKFVKPAGSS</sequence>
<keyword evidence="3" id="KW-0378">Hydrolase</keyword>
<dbReference type="InterPro" id="IPR016130">
    <property type="entry name" value="Tyr_Pase_AS"/>
</dbReference>
<dbReference type="AlphaFoldDB" id="A0A433D3S4"/>
<comment type="caution">
    <text evidence="7">The sequence shown here is derived from an EMBL/GenBank/DDBJ whole genome shotgun (WGS) entry which is preliminary data.</text>
</comment>
<dbReference type="OrthoDB" id="2017893at2759"/>
<dbReference type="Proteomes" id="UP000268093">
    <property type="component" value="Unassembled WGS sequence"/>
</dbReference>
<dbReference type="PANTHER" id="PTHR10159">
    <property type="entry name" value="DUAL SPECIFICITY PROTEIN PHOSPHATASE"/>
    <property type="match status" value="1"/>
</dbReference>
<keyword evidence="8" id="KW-1185">Reference proteome</keyword>
<evidence type="ECO:0000256" key="4">
    <source>
        <dbReference type="ARBA" id="ARBA00022912"/>
    </source>
</evidence>
<dbReference type="PROSITE" id="PS50056">
    <property type="entry name" value="TYR_PHOSPHATASE_2"/>
    <property type="match status" value="1"/>
</dbReference>
<feature type="domain" description="Tyrosine-protein phosphatase" evidence="5">
    <location>
        <begin position="32"/>
        <end position="240"/>
    </location>
</feature>
<comment type="similarity">
    <text evidence="1">Belongs to the protein-tyrosine phosphatase family. Non-receptor class dual specificity subfamily.</text>
</comment>
<dbReference type="GO" id="GO:0043409">
    <property type="term" value="P:negative regulation of MAPK cascade"/>
    <property type="evidence" value="ECO:0007669"/>
    <property type="project" value="TreeGrafter"/>
</dbReference>
<proteinExistence type="inferred from homology"/>
<protein>
    <recommendedName>
        <fullName evidence="2">protein-tyrosine-phosphatase</fullName>
        <ecNumber evidence="2">3.1.3.48</ecNumber>
    </recommendedName>
</protein>
<keyword evidence="4" id="KW-0904">Protein phosphatase</keyword>
<evidence type="ECO:0000313" key="7">
    <source>
        <dbReference type="EMBL" id="RUP45496.1"/>
    </source>
</evidence>
<gene>
    <name evidence="7" type="ORF">BC936DRAFT_148091</name>
</gene>
<dbReference type="GO" id="GO:0008330">
    <property type="term" value="F:protein tyrosine/threonine phosphatase activity"/>
    <property type="evidence" value="ECO:0007669"/>
    <property type="project" value="TreeGrafter"/>
</dbReference>
<dbReference type="InterPro" id="IPR000387">
    <property type="entry name" value="Tyr_Pase_dom"/>
</dbReference>
<name>A0A433D3S4_9FUNG</name>
<dbReference type="EC" id="3.1.3.48" evidence="2"/>
<evidence type="ECO:0000256" key="1">
    <source>
        <dbReference type="ARBA" id="ARBA00008601"/>
    </source>
</evidence>
<dbReference type="SUPFAM" id="SSF52799">
    <property type="entry name" value="(Phosphotyrosine protein) phosphatases II"/>
    <property type="match status" value="1"/>
</dbReference>
<dbReference type="EMBL" id="RBNI01007187">
    <property type="protein sequence ID" value="RUP45496.1"/>
    <property type="molecule type" value="Genomic_DNA"/>
</dbReference>
<dbReference type="GO" id="GO:0033550">
    <property type="term" value="F:MAP kinase tyrosine phosphatase activity"/>
    <property type="evidence" value="ECO:0007669"/>
    <property type="project" value="TreeGrafter"/>
</dbReference>
<dbReference type="Pfam" id="PF00782">
    <property type="entry name" value="DSPc"/>
    <property type="match status" value="1"/>
</dbReference>
<dbReference type="SMART" id="SM00195">
    <property type="entry name" value="DSPc"/>
    <property type="match status" value="1"/>
</dbReference>
<dbReference type="InterPro" id="IPR000340">
    <property type="entry name" value="Dual-sp_phosphatase_cat-dom"/>
</dbReference>
<dbReference type="GO" id="GO:0005737">
    <property type="term" value="C:cytoplasm"/>
    <property type="evidence" value="ECO:0007669"/>
    <property type="project" value="TreeGrafter"/>
</dbReference>
<dbReference type="PROSITE" id="PS50054">
    <property type="entry name" value="TYR_PHOSPHATASE_DUAL"/>
    <property type="match status" value="1"/>
</dbReference>
<dbReference type="InterPro" id="IPR029021">
    <property type="entry name" value="Prot-tyrosine_phosphatase-like"/>
</dbReference>
<organism evidence="7 8">
    <name type="scientific">Jimgerdemannia flammicorona</name>
    <dbReference type="NCBI Taxonomy" id="994334"/>
    <lineage>
        <taxon>Eukaryota</taxon>
        <taxon>Fungi</taxon>
        <taxon>Fungi incertae sedis</taxon>
        <taxon>Mucoromycota</taxon>
        <taxon>Mucoromycotina</taxon>
        <taxon>Endogonomycetes</taxon>
        <taxon>Endogonales</taxon>
        <taxon>Endogonaceae</taxon>
        <taxon>Jimgerdemannia</taxon>
    </lineage>
</organism>
<evidence type="ECO:0000256" key="2">
    <source>
        <dbReference type="ARBA" id="ARBA00013064"/>
    </source>
</evidence>
<dbReference type="InterPro" id="IPR020422">
    <property type="entry name" value="TYR_PHOSPHATASE_DUAL_dom"/>
</dbReference>
<reference evidence="7 8" key="1">
    <citation type="journal article" date="2018" name="New Phytol.">
        <title>Phylogenomics of Endogonaceae and evolution of mycorrhizas within Mucoromycota.</title>
        <authorList>
            <person name="Chang Y."/>
            <person name="Desiro A."/>
            <person name="Na H."/>
            <person name="Sandor L."/>
            <person name="Lipzen A."/>
            <person name="Clum A."/>
            <person name="Barry K."/>
            <person name="Grigoriev I.V."/>
            <person name="Martin F.M."/>
            <person name="Stajich J.E."/>
            <person name="Smith M.E."/>
            <person name="Bonito G."/>
            <person name="Spatafora J.W."/>
        </authorList>
    </citation>
    <scope>NUCLEOTIDE SEQUENCE [LARGE SCALE GENOMIC DNA]</scope>
    <source>
        <strain evidence="7 8">GMNB39</strain>
    </source>
</reference>
<dbReference type="GO" id="GO:0017017">
    <property type="term" value="F:MAP kinase tyrosine/serine/threonine phosphatase activity"/>
    <property type="evidence" value="ECO:0007669"/>
    <property type="project" value="TreeGrafter"/>
</dbReference>
<feature type="domain" description="Tyrosine specific protein phosphatases" evidence="6">
    <location>
        <begin position="158"/>
        <end position="221"/>
    </location>
</feature>
<dbReference type="CDD" id="cd14498">
    <property type="entry name" value="DSP"/>
    <property type="match status" value="1"/>
</dbReference>
<evidence type="ECO:0000313" key="8">
    <source>
        <dbReference type="Proteomes" id="UP000268093"/>
    </source>
</evidence>
<evidence type="ECO:0000259" key="6">
    <source>
        <dbReference type="PROSITE" id="PS50056"/>
    </source>
</evidence>
<dbReference type="Gene3D" id="3.90.190.10">
    <property type="entry name" value="Protein tyrosine phosphatase superfamily"/>
    <property type="match status" value="1"/>
</dbReference>
<accession>A0A433D3S4</accession>